<dbReference type="GO" id="GO:0047605">
    <property type="term" value="F:acetolactate decarboxylase activity"/>
    <property type="evidence" value="ECO:0007669"/>
    <property type="project" value="InterPro"/>
</dbReference>
<gene>
    <name evidence="1" type="ORF">FHG64_08700</name>
</gene>
<reference evidence="1 2" key="1">
    <citation type="submission" date="2019-06" db="EMBL/GenBank/DDBJ databases">
        <title>Complete genome sequence of Antarcticibacterium flavum KCTC 52984T from an Antarctic marine sediment.</title>
        <authorList>
            <person name="Lee Y.M."/>
            <person name="Shin S.C."/>
        </authorList>
    </citation>
    <scope>NUCLEOTIDE SEQUENCE [LARGE SCALE GENOMIC DNA]</scope>
    <source>
        <strain evidence="1 2">KCTC 52984</strain>
    </source>
</reference>
<dbReference type="Proteomes" id="UP000309016">
    <property type="component" value="Chromosome"/>
</dbReference>
<dbReference type="Gene3D" id="3.30.1330.80">
    <property type="entry name" value="Hypothetical protein, similar to alpha- acetolactate decarboxylase, domain 2"/>
    <property type="match status" value="1"/>
</dbReference>
<accession>A0A5B7X3Z3</accession>
<dbReference type="KEGG" id="afla:FHG64_08700"/>
<evidence type="ECO:0000313" key="1">
    <source>
        <dbReference type="EMBL" id="QCY69462.1"/>
    </source>
</evidence>
<keyword evidence="2" id="KW-1185">Reference proteome</keyword>
<dbReference type="GO" id="GO:0045151">
    <property type="term" value="P:acetoin biosynthetic process"/>
    <property type="evidence" value="ECO:0007669"/>
    <property type="project" value="InterPro"/>
</dbReference>
<dbReference type="UniPathway" id="UPA00626">
    <property type="reaction ID" value="UER00678"/>
</dbReference>
<proteinExistence type="predicted"/>
<name>A0A5B7X3Z3_9FLAO</name>
<dbReference type="AlphaFoldDB" id="A0A5B7X3Z3"/>
<dbReference type="Pfam" id="PF03306">
    <property type="entry name" value="AAL_decarboxy"/>
    <property type="match status" value="1"/>
</dbReference>
<dbReference type="PROSITE" id="PS51257">
    <property type="entry name" value="PROKAR_LIPOPROTEIN"/>
    <property type="match status" value="1"/>
</dbReference>
<dbReference type="EMBL" id="CP040812">
    <property type="protein sequence ID" value="QCY69462.1"/>
    <property type="molecule type" value="Genomic_DNA"/>
</dbReference>
<protein>
    <submittedName>
        <fullName evidence="1">Decarboxylase</fullName>
    </submittedName>
</protein>
<sequence>MHKSFLLVAALSLISCEEESTPHKYEVQYYGAMKNMMMEGDLTATATLTEFEAVENLYALGAMEDLKGEIQIFNSKAMNSIVQNDSVKIDTSYDYKSALFVFAQVPSWKRVNIPDTVTTAQSLENFIARAAGENEQDMEEPFPFLLEGEVSSLEWHVIDWKEGDSIHTPQKHRESGLQGTLSEEQVAVVGFYSRSHHRIFTHHSSNVHMHFKNEDESLAGHIDELSPKKMTLLLPGAP</sequence>
<evidence type="ECO:0000313" key="2">
    <source>
        <dbReference type="Proteomes" id="UP000309016"/>
    </source>
</evidence>
<dbReference type="RefSeq" id="WP_139066029.1">
    <property type="nucleotide sequence ID" value="NZ_CP040812.1"/>
</dbReference>
<organism evidence="1 2">
    <name type="scientific">Antarcticibacterium flavum</name>
    <dbReference type="NCBI Taxonomy" id="2058175"/>
    <lineage>
        <taxon>Bacteria</taxon>
        <taxon>Pseudomonadati</taxon>
        <taxon>Bacteroidota</taxon>
        <taxon>Flavobacteriia</taxon>
        <taxon>Flavobacteriales</taxon>
        <taxon>Flavobacteriaceae</taxon>
        <taxon>Antarcticibacterium</taxon>
    </lineage>
</organism>
<dbReference type="InterPro" id="IPR005128">
    <property type="entry name" value="Acetolactate_a_deCO2ase"/>
</dbReference>
<dbReference type="SUPFAM" id="SSF117856">
    <property type="entry name" value="AF0104/ALDC/Ptd012-like"/>
    <property type="match status" value="1"/>
</dbReference>
<dbReference type="OrthoDB" id="824310at2"/>